<keyword evidence="4" id="KW-0862">Zinc</keyword>
<evidence type="ECO:0000256" key="4">
    <source>
        <dbReference type="ARBA" id="ARBA00022833"/>
    </source>
</evidence>
<dbReference type="Gene3D" id="3.40.50.10310">
    <property type="entry name" value="Creatininase"/>
    <property type="match status" value="1"/>
</dbReference>
<dbReference type="Proteomes" id="UP000830167">
    <property type="component" value="Chromosome"/>
</dbReference>
<evidence type="ECO:0000313" key="7">
    <source>
        <dbReference type="Proteomes" id="UP000830167"/>
    </source>
</evidence>
<comment type="cofactor">
    <cofactor evidence="1">
        <name>Zn(2+)</name>
        <dbReference type="ChEBI" id="CHEBI:29105"/>
    </cofactor>
</comment>
<dbReference type="EMBL" id="CP089291">
    <property type="protein sequence ID" value="UOF90359.1"/>
    <property type="molecule type" value="Genomic_DNA"/>
</dbReference>
<reference evidence="6" key="1">
    <citation type="submission" date="2021-12" db="EMBL/GenBank/DDBJ databases">
        <title>Alicyclobacillaceae gen. nov., sp. nov., isolated from chalcocite enrichment system.</title>
        <authorList>
            <person name="Jiang Z."/>
        </authorList>
    </citation>
    <scope>NUCLEOTIDE SEQUENCE</scope>
    <source>
        <strain evidence="6">MYW30-H2</strain>
    </source>
</reference>
<keyword evidence="7" id="KW-1185">Reference proteome</keyword>
<evidence type="ECO:0000313" key="6">
    <source>
        <dbReference type="EMBL" id="UOF90359.1"/>
    </source>
</evidence>
<keyword evidence="3" id="KW-0378">Hydrolase</keyword>
<dbReference type="InterPro" id="IPR024087">
    <property type="entry name" value="Creatininase-like_sf"/>
</dbReference>
<dbReference type="InterPro" id="IPR003785">
    <property type="entry name" value="Creatininase/forma_Hydrolase"/>
</dbReference>
<dbReference type="PANTHER" id="PTHR35005">
    <property type="entry name" value="3-DEHYDRO-SCYLLO-INOSOSE HYDROLASE"/>
    <property type="match status" value="1"/>
</dbReference>
<keyword evidence="2" id="KW-0479">Metal-binding</keyword>
<name>A0ABY4CJ98_9BACL</name>
<comment type="similarity">
    <text evidence="5">Belongs to the creatininase superfamily.</text>
</comment>
<evidence type="ECO:0000256" key="5">
    <source>
        <dbReference type="ARBA" id="ARBA00024029"/>
    </source>
</evidence>
<proteinExistence type="inferred from homology"/>
<protein>
    <submittedName>
        <fullName evidence="6">Creatininase family protein</fullName>
    </submittedName>
</protein>
<sequence>MAMYHLSDMTWPEVKQALETVKIAIIPVGAHEQHGPHLTESCDDVLADKFSRKLGERLYPHVLVTPSISIGVSIHHIHFPGTLTFRPETLIAVIRDMVWSLKQHGIQKFLLVNSHGGNQSTLSVACTTLTHELGIEIYLAKTTASAKKAIQEHVKSTLFGHSCEREVSEAYYLAPQLIREDQLAPGDIQEGKWKLLRPGNAVQGTYFYDEMTANGCIGDATKASYDAGQAIVEEALGNIVAAVSQLLNFNEN</sequence>
<evidence type="ECO:0000256" key="3">
    <source>
        <dbReference type="ARBA" id="ARBA00022801"/>
    </source>
</evidence>
<dbReference type="Pfam" id="PF02633">
    <property type="entry name" value="Creatininase"/>
    <property type="match status" value="1"/>
</dbReference>
<gene>
    <name evidence="6" type="ORF">LSG31_21285</name>
</gene>
<accession>A0ABY4CJ98</accession>
<dbReference type="PANTHER" id="PTHR35005:SF1">
    <property type="entry name" value="2-AMINO-5-FORMYLAMINO-6-RIBOSYLAMINOPYRIMIDIN-4(3H)-ONE 5'-MONOPHOSPHATE DEFORMYLASE"/>
    <property type="match status" value="1"/>
</dbReference>
<evidence type="ECO:0000256" key="1">
    <source>
        <dbReference type="ARBA" id="ARBA00001947"/>
    </source>
</evidence>
<dbReference type="SUPFAM" id="SSF102215">
    <property type="entry name" value="Creatininase"/>
    <property type="match status" value="1"/>
</dbReference>
<organism evidence="6 7">
    <name type="scientific">Fodinisporobacter ferrooxydans</name>
    <dbReference type="NCBI Taxonomy" id="2901836"/>
    <lineage>
        <taxon>Bacteria</taxon>
        <taxon>Bacillati</taxon>
        <taxon>Bacillota</taxon>
        <taxon>Bacilli</taxon>
        <taxon>Bacillales</taxon>
        <taxon>Alicyclobacillaceae</taxon>
        <taxon>Fodinisporobacter</taxon>
    </lineage>
</organism>
<evidence type="ECO:0000256" key="2">
    <source>
        <dbReference type="ARBA" id="ARBA00022723"/>
    </source>
</evidence>